<comment type="caution">
    <text evidence="3">The sequence shown here is derived from an EMBL/GenBank/DDBJ whole genome shotgun (WGS) entry which is preliminary data.</text>
</comment>
<dbReference type="RefSeq" id="WP_211517424.1">
    <property type="nucleotide sequence ID" value="NZ_BMKG01000026.1"/>
</dbReference>
<sequence length="173" mass="19770">METAMEVSQAAPARGTQATADGVRYDELLIVRTFDAPRALVFHVWRQPEHVRQWLAPLDFTCASLDWDFRPGGTWRACIGNGQDEHWMNGRFVEIVPDERIVTTFRWDPDEGDDTHSPENRITVTFASDGERTVQRFHQGPFTTVQRRDSHGKGWASVIDRTGDYVARLARQA</sequence>
<keyword evidence="4" id="KW-1185">Reference proteome</keyword>
<evidence type="ECO:0000313" key="3">
    <source>
        <dbReference type="EMBL" id="GGC19387.1"/>
    </source>
</evidence>
<name>A0ABQ1L6W0_9BURK</name>
<protein>
    <submittedName>
        <fullName evidence="3">Activator of HSP90 ATPase</fullName>
    </submittedName>
</protein>
<gene>
    <name evidence="3" type="ORF">GCM10011572_46040</name>
</gene>
<dbReference type="InterPro" id="IPR023393">
    <property type="entry name" value="START-like_dom_sf"/>
</dbReference>
<dbReference type="EMBL" id="BMKG01000026">
    <property type="protein sequence ID" value="GGC19387.1"/>
    <property type="molecule type" value="Genomic_DNA"/>
</dbReference>
<organism evidence="3 4">
    <name type="scientific">Pseudoduganella buxea</name>
    <dbReference type="NCBI Taxonomy" id="1949069"/>
    <lineage>
        <taxon>Bacteria</taxon>
        <taxon>Pseudomonadati</taxon>
        <taxon>Pseudomonadota</taxon>
        <taxon>Betaproteobacteria</taxon>
        <taxon>Burkholderiales</taxon>
        <taxon>Oxalobacteraceae</taxon>
        <taxon>Telluria group</taxon>
        <taxon>Pseudoduganella</taxon>
    </lineage>
</organism>
<reference evidence="4" key="1">
    <citation type="journal article" date="2019" name="Int. J. Syst. Evol. Microbiol.">
        <title>The Global Catalogue of Microorganisms (GCM) 10K type strain sequencing project: providing services to taxonomists for standard genome sequencing and annotation.</title>
        <authorList>
            <consortium name="The Broad Institute Genomics Platform"/>
            <consortium name="The Broad Institute Genome Sequencing Center for Infectious Disease"/>
            <person name="Wu L."/>
            <person name="Ma J."/>
        </authorList>
    </citation>
    <scope>NUCLEOTIDE SEQUENCE [LARGE SCALE GENOMIC DNA]</scope>
    <source>
        <strain evidence="4">CGMCC 1.15931</strain>
    </source>
</reference>
<feature type="domain" description="Activator of Hsp90 ATPase homologue 1/2-like C-terminal" evidence="2">
    <location>
        <begin position="35"/>
        <end position="161"/>
    </location>
</feature>
<comment type="similarity">
    <text evidence="1">Belongs to the AHA1 family.</text>
</comment>
<dbReference type="Gene3D" id="3.30.530.20">
    <property type="match status" value="1"/>
</dbReference>
<dbReference type="Pfam" id="PF08327">
    <property type="entry name" value="AHSA1"/>
    <property type="match status" value="1"/>
</dbReference>
<dbReference type="Proteomes" id="UP000622638">
    <property type="component" value="Unassembled WGS sequence"/>
</dbReference>
<evidence type="ECO:0000256" key="1">
    <source>
        <dbReference type="ARBA" id="ARBA00006817"/>
    </source>
</evidence>
<dbReference type="InterPro" id="IPR013538">
    <property type="entry name" value="ASHA1/2-like_C"/>
</dbReference>
<evidence type="ECO:0000313" key="4">
    <source>
        <dbReference type="Proteomes" id="UP000622638"/>
    </source>
</evidence>
<accession>A0ABQ1L6W0</accession>
<evidence type="ECO:0000259" key="2">
    <source>
        <dbReference type="Pfam" id="PF08327"/>
    </source>
</evidence>
<proteinExistence type="inferred from homology"/>
<dbReference type="SUPFAM" id="SSF55961">
    <property type="entry name" value="Bet v1-like"/>
    <property type="match status" value="1"/>
</dbReference>